<feature type="domain" description="Rhodanese" evidence="11">
    <location>
        <begin position="465"/>
        <end position="516"/>
    </location>
</feature>
<dbReference type="PANTHER" id="PTHR32507">
    <property type="entry name" value="NA(+)/H(+) ANTIPORTER 1"/>
    <property type="match status" value="1"/>
</dbReference>
<evidence type="ECO:0000313" key="12">
    <source>
        <dbReference type="EMBL" id="CDM66984.1"/>
    </source>
</evidence>
<evidence type="ECO:0000259" key="11">
    <source>
        <dbReference type="PROSITE" id="PS50206"/>
    </source>
</evidence>
<keyword evidence="4" id="KW-1003">Cell membrane</keyword>
<dbReference type="EMBL" id="CBXV010000008">
    <property type="protein sequence ID" value="CDM66984.1"/>
    <property type="molecule type" value="Genomic_DNA"/>
</dbReference>
<dbReference type="PROSITE" id="PS50206">
    <property type="entry name" value="RHODANESE_3"/>
    <property type="match status" value="1"/>
</dbReference>
<dbReference type="PANTHER" id="PTHR32507:SF8">
    <property type="entry name" value="CNH1P"/>
    <property type="match status" value="1"/>
</dbReference>
<keyword evidence="8 10" id="KW-0472">Membrane</keyword>
<evidence type="ECO:0000256" key="10">
    <source>
        <dbReference type="SAM" id="Phobius"/>
    </source>
</evidence>
<feature type="transmembrane region" description="Helical" evidence="10">
    <location>
        <begin position="200"/>
        <end position="220"/>
    </location>
</feature>
<dbReference type="SUPFAM" id="SSF52821">
    <property type="entry name" value="Rhodanese/Cell cycle control phosphatase"/>
    <property type="match status" value="1"/>
</dbReference>
<dbReference type="Gene3D" id="1.20.1530.20">
    <property type="match status" value="1"/>
</dbReference>
<dbReference type="RefSeq" id="WP_041978526.1">
    <property type="nucleotide sequence ID" value="NZ_CBXV010000008.1"/>
</dbReference>
<feature type="transmembrane region" description="Helical" evidence="10">
    <location>
        <begin position="370"/>
        <end position="392"/>
    </location>
</feature>
<feature type="transmembrane region" description="Helical" evidence="10">
    <location>
        <begin position="311"/>
        <end position="330"/>
    </location>
</feature>
<feature type="transmembrane region" description="Helical" evidence="10">
    <location>
        <begin position="6"/>
        <end position="26"/>
    </location>
</feature>
<keyword evidence="2" id="KW-0813">Transport</keyword>
<evidence type="ECO:0000256" key="8">
    <source>
        <dbReference type="ARBA" id="ARBA00023136"/>
    </source>
</evidence>
<dbReference type="GO" id="GO:0015297">
    <property type="term" value="F:antiporter activity"/>
    <property type="evidence" value="ECO:0007669"/>
    <property type="project" value="UniProtKB-KW"/>
</dbReference>
<dbReference type="InterPro" id="IPR001763">
    <property type="entry name" value="Rhodanese-like_dom"/>
</dbReference>
<evidence type="ECO:0000256" key="6">
    <source>
        <dbReference type="ARBA" id="ARBA00022989"/>
    </source>
</evidence>
<dbReference type="Gene3D" id="3.40.250.10">
    <property type="entry name" value="Rhodanese-like domain"/>
    <property type="match status" value="1"/>
</dbReference>
<dbReference type="AlphaFoldDB" id="A0A0B6X397"/>
<evidence type="ECO:0000256" key="9">
    <source>
        <dbReference type="SAM" id="MobiDB-lite"/>
    </source>
</evidence>
<evidence type="ECO:0000256" key="5">
    <source>
        <dbReference type="ARBA" id="ARBA00022692"/>
    </source>
</evidence>
<feature type="transmembrane region" description="Helical" evidence="10">
    <location>
        <begin position="162"/>
        <end position="180"/>
    </location>
</feature>
<evidence type="ECO:0000256" key="7">
    <source>
        <dbReference type="ARBA" id="ARBA00023065"/>
    </source>
</evidence>
<keyword evidence="6 10" id="KW-1133">Transmembrane helix</keyword>
<dbReference type="OrthoDB" id="146638at2"/>
<keyword evidence="3" id="KW-0050">Antiport</keyword>
<evidence type="ECO:0000256" key="4">
    <source>
        <dbReference type="ARBA" id="ARBA00022475"/>
    </source>
</evidence>
<feature type="transmembrane region" description="Helical" evidence="10">
    <location>
        <begin position="99"/>
        <end position="118"/>
    </location>
</feature>
<dbReference type="InterPro" id="IPR036873">
    <property type="entry name" value="Rhodanese-like_dom_sf"/>
</dbReference>
<evidence type="ECO:0000256" key="2">
    <source>
        <dbReference type="ARBA" id="ARBA00022448"/>
    </source>
</evidence>
<evidence type="ECO:0000313" key="13">
    <source>
        <dbReference type="Proteomes" id="UP000031518"/>
    </source>
</evidence>
<name>A0A0B6X397_9BACT</name>
<dbReference type="InterPro" id="IPR006153">
    <property type="entry name" value="Cation/H_exchanger_TM"/>
</dbReference>
<keyword evidence="5 10" id="KW-0812">Transmembrane</keyword>
<comment type="subcellular location">
    <subcellularLocation>
        <location evidence="1">Cell membrane</location>
        <topology evidence="1">Multi-pass membrane protein</topology>
    </subcellularLocation>
</comment>
<feature type="transmembrane region" description="Helical" evidence="10">
    <location>
        <begin position="285"/>
        <end position="305"/>
    </location>
</feature>
<reference evidence="12 13" key="2">
    <citation type="submission" date="2015-01" db="EMBL/GenBank/DDBJ databases">
        <title>Complete genome sequence of Pyrinomonas methylaliphatogenes type strain K22T.</title>
        <authorList>
            <person name="Lee K.C.Y."/>
            <person name="Power J.F."/>
            <person name="Dunfield P.F."/>
            <person name="Morgan X.C."/>
            <person name="Huttenhower C."/>
            <person name="Stott M.B."/>
        </authorList>
    </citation>
    <scope>NUCLEOTIDE SEQUENCE [LARGE SCALE GENOMIC DNA]</scope>
    <source>
        <strain evidence="12 13">K22</strain>
    </source>
</reference>
<proteinExistence type="predicted"/>
<dbReference type="GO" id="GO:1902600">
    <property type="term" value="P:proton transmembrane transport"/>
    <property type="evidence" value="ECO:0007669"/>
    <property type="project" value="InterPro"/>
</dbReference>
<dbReference type="Pfam" id="PF00999">
    <property type="entry name" value="Na_H_Exchanger"/>
    <property type="match status" value="1"/>
</dbReference>
<feature type="transmembrane region" description="Helical" evidence="10">
    <location>
        <begin position="232"/>
        <end position="249"/>
    </location>
</feature>
<organism evidence="12 13">
    <name type="scientific">Pyrinomonas methylaliphatogenes</name>
    <dbReference type="NCBI Taxonomy" id="454194"/>
    <lineage>
        <taxon>Bacteria</taxon>
        <taxon>Pseudomonadati</taxon>
        <taxon>Acidobacteriota</taxon>
        <taxon>Blastocatellia</taxon>
        <taxon>Blastocatellales</taxon>
        <taxon>Pyrinomonadaceae</taxon>
        <taxon>Pyrinomonas</taxon>
    </lineage>
</organism>
<feature type="transmembrane region" description="Helical" evidence="10">
    <location>
        <begin position="124"/>
        <end position="141"/>
    </location>
</feature>
<gene>
    <name evidence="12" type="ORF">PYK22_03033</name>
</gene>
<feature type="region of interest" description="Disordered" evidence="9">
    <location>
        <begin position="404"/>
        <end position="443"/>
    </location>
</feature>
<dbReference type="GO" id="GO:0005886">
    <property type="term" value="C:plasma membrane"/>
    <property type="evidence" value="ECO:0007669"/>
    <property type="project" value="UniProtKB-SubCell"/>
</dbReference>
<keyword evidence="13" id="KW-1185">Reference proteome</keyword>
<feature type="transmembrane region" description="Helical" evidence="10">
    <location>
        <begin position="38"/>
        <end position="56"/>
    </location>
</feature>
<keyword evidence="7" id="KW-0406">Ion transport</keyword>
<sequence>MNPFSAETFAAALAIIGVVIIVSALLSGLIERSGLPQVAVFLALGAALGPAGLGLLDLSLDSAALRVVATLSLALVLFTDAVTLNIAEVKGRGALAFRLLGPGTLLTAALTTLAAWRLLDLPPAAAAILGAALASTDPVLLRGLLRRRDIQADARHALQMESGLNDAVLLPIVIVAIALLDPNEPLSGRKLAKLGLELLILGPGAGILIGLLGVAALDLIRKRIGVRRDYESLYSLGVAFAAFAAAEAVHGSGFLAAFTAGATIAALDLELCDCFVEYGEVTAEMLLLFTFVLLGGSLIWSGFAALDGPTLLFTFIALLLRPPIYLLSLLGSNVDTRGRLLIAWFGPRGLSSLLLILLPVFAGLPGSDRLFALCSLVVLISVVLHGSSPMLLARIARRRAMKERGESGASDRALDQSFEPPGARSMQNAQRSDSKGAALPLIQPPAADDRTSRITLDELRRLQESGAPIVLLDVRAERNLDGRQAKGAVRLPPDRAVERAQELGLTRDAWLIAYCA</sequence>
<evidence type="ECO:0000256" key="3">
    <source>
        <dbReference type="ARBA" id="ARBA00022449"/>
    </source>
</evidence>
<accession>A0A0B6X397</accession>
<dbReference type="InterPro" id="IPR038770">
    <property type="entry name" value="Na+/solute_symporter_sf"/>
</dbReference>
<feature type="transmembrane region" description="Helical" evidence="10">
    <location>
        <begin position="68"/>
        <end position="87"/>
    </location>
</feature>
<reference evidence="12 13" key="1">
    <citation type="submission" date="2013-12" db="EMBL/GenBank/DDBJ databases">
        <authorList>
            <person name="Stott M."/>
        </authorList>
    </citation>
    <scope>NUCLEOTIDE SEQUENCE [LARGE SCALE GENOMIC DNA]</scope>
    <source>
        <strain evidence="12 13">K22</strain>
    </source>
</reference>
<feature type="transmembrane region" description="Helical" evidence="10">
    <location>
        <begin position="342"/>
        <end position="364"/>
    </location>
</feature>
<dbReference type="Proteomes" id="UP000031518">
    <property type="component" value="Unassembled WGS sequence"/>
</dbReference>
<dbReference type="STRING" id="454194.PYK22_03033"/>
<feature type="transmembrane region" description="Helical" evidence="10">
    <location>
        <begin position="255"/>
        <end position="276"/>
    </location>
</feature>
<protein>
    <submittedName>
        <fullName evidence="12">Sodium/proton antiporter, CPA1 family (TC 2.A.36)</fullName>
    </submittedName>
</protein>
<evidence type="ECO:0000256" key="1">
    <source>
        <dbReference type="ARBA" id="ARBA00004651"/>
    </source>
</evidence>